<feature type="transmembrane region" description="Helical" evidence="1">
    <location>
        <begin position="52"/>
        <end position="69"/>
    </location>
</feature>
<evidence type="ECO:0000313" key="3">
    <source>
        <dbReference type="EMBL" id="ANP39906.1"/>
    </source>
</evidence>
<dbReference type="Pfam" id="PF18902">
    <property type="entry name" value="DUF5658"/>
    <property type="match status" value="1"/>
</dbReference>
<dbReference type="AlphaFoldDB" id="A0A1B1A060"/>
<feature type="transmembrane region" description="Helical" evidence="1">
    <location>
        <begin position="75"/>
        <end position="92"/>
    </location>
</feature>
<evidence type="ECO:0000259" key="2">
    <source>
        <dbReference type="Pfam" id="PF18902"/>
    </source>
</evidence>
<dbReference type="KEGG" id="rmb:K529_003930"/>
<sequence>MIAVIKDPTIAFVIYLLLQVADTFTTIKALARGGREANPVVAFMMRRFGKHGWVVVKGAVGLAAGVILLETGAVLMLWLLCAAYFWVVINNSRVGA</sequence>
<dbReference type="GeneID" id="28248952"/>
<reference evidence="3 4" key="1">
    <citation type="journal article" date="2016" name="ISME J.">
        <title>Global occurrence and heterogeneity of the Roseobacter-clade species Ruegeria mobilis.</title>
        <authorList>
            <person name="Sonnenschein E."/>
            <person name="Gram L."/>
        </authorList>
    </citation>
    <scope>NUCLEOTIDE SEQUENCE [LARGE SCALE GENOMIC DNA]</scope>
    <source>
        <strain evidence="3 4">F1926</strain>
    </source>
</reference>
<proteinExistence type="predicted"/>
<feature type="transmembrane region" description="Helical" evidence="1">
    <location>
        <begin position="12"/>
        <end position="31"/>
    </location>
</feature>
<organism evidence="3 4">
    <name type="scientific">Tritonibacter mobilis F1926</name>
    <dbReference type="NCBI Taxonomy" id="1265309"/>
    <lineage>
        <taxon>Bacteria</taxon>
        <taxon>Pseudomonadati</taxon>
        <taxon>Pseudomonadota</taxon>
        <taxon>Alphaproteobacteria</taxon>
        <taxon>Rhodobacterales</taxon>
        <taxon>Paracoccaceae</taxon>
        <taxon>Tritonibacter</taxon>
    </lineage>
</organism>
<gene>
    <name evidence="3" type="ORF">K529_003930</name>
</gene>
<accession>A0A1B1A060</accession>
<keyword evidence="1" id="KW-0472">Membrane</keyword>
<dbReference type="RefSeq" id="WP_005615237.1">
    <property type="nucleotide sequence ID" value="NZ_CP015230.1"/>
</dbReference>
<dbReference type="STRING" id="1265309.K529_003930"/>
<dbReference type="EMBL" id="CP015230">
    <property type="protein sequence ID" value="ANP39906.1"/>
    <property type="molecule type" value="Genomic_DNA"/>
</dbReference>
<name>A0A1B1A060_9RHOB</name>
<protein>
    <recommendedName>
        <fullName evidence="2">DUF5658 domain-containing protein</fullName>
    </recommendedName>
</protein>
<dbReference type="InterPro" id="IPR043717">
    <property type="entry name" value="DUF5658"/>
</dbReference>
<dbReference type="Proteomes" id="UP000013243">
    <property type="component" value="Chromosome"/>
</dbReference>
<evidence type="ECO:0000256" key="1">
    <source>
        <dbReference type="SAM" id="Phobius"/>
    </source>
</evidence>
<feature type="domain" description="DUF5658" evidence="2">
    <location>
        <begin position="14"/>
        <end position="93"/>
    </location>
</feature>
<evidence type="ECO:0000313" key="4">
    <source>
        <dbReference type="Proteomes" id="UP000013243"/>
    </source>
</evidence>
<keyword evidence="1" id="KW-1133">Transmembrane helix</keyword>
<keyword evidence="1" id="KW-0812">Transmembrane</keyword>